<evidence type="ECO:0000313" key="3">
    <source>
        <dbReference type="EMBL" id="RKR72707.1"/>
    </source>
</evidence>
<dbReference type="InterPro" id="IPR036163">
    <property type="entry name" value="HMA_dom_sf"/>
</dbReference>
<dbReference type="PROSITE" id="PS01047">
    <property type="entry name" value="HMA_1"/>
    <property type="match status" value="1"/>
</dbReference>
<dbReference type="SUPFAM" id="SSF55008">
    <property type="entry name" value="HMA, heavy metal-associated domain"/>
    <property type="match status" value="1"/>
</dbReference>
<dbReference type="EMBL" id="RBJC01000005">
    <property type="protein sequence ID" value="RKR72707.1"/>
    <property type="molecule type" value="Genomic_DNA"/>
</dbReference>
<organism evidence="3 4">
    <name type="scientific">Otariodibacter oris</name>
    <dbReference type="NCBI Taxonomy" id="1032623"/>
    <lineage>
        <taxon>Bacteria</taxon>
        <taxon>Pseudomonadati</taxon>
        <taxon>Pseudomonadota</taxon>
        <taxon>Gammaproteobacteria</taxon>
        <taxon>Pasteurellales</taxon>
        <taxon>Pasteurellaceae</taxon>
        <taxon>Otariodibacter</taxon>
    </lineage>
</organism>
<protein>
    <submittedName>
        <fullName evidence="3">Copper chaperone</fullName>
    </submittedName>
</protein>
<dbReference type="Pfam" id="PF00403">
    <property type="entry name" value="HMA"/>
    <property type="match status" value="1"/>
</dbReference>
<feature type="domain" description="HMA" evidence="2">
    <location>
        <begin position="2"/>
        <end position="65"/>
    </location>
</feature>
<gene>
    <name evidence="3" type="ORF">DES31_0872</name>
</gene>
<evidence type="ECO:0000259" key="2">
    <source>
        <dbReference type="PROSITE" id="PS50846"/>
    </source>
</evidence>
<dbReference type="GO" id="GO:0046872">
    <property type="term" value="F:metal ion binding"/>
    <property type="evidence" value="ECO:0007669"/>
    <property type="project" value="UniProtKB-KW"/>
</dbReference>
<keyword evidence="1" id="KW-0479">Metal-binding</keyword>
<dbReference type="Proteomes" id="UP000280099">
    <property type="component" value="Unassembled WGS sequence"/>
</dbReference>
<evidence type="ECO:0000256" key="1">
    <source>
        <dbReference type="ARBA" id="ARBA00022723"/>
    </source>
</evidence>
<dbReference type="Gene3D" id="3.30.70.100">
    <property type="match status" value="1"/>
</dbReference>
<dbReference type="RefSeq" id="WP_121122412.1">
    <property type="nucleotide sequence ID" value="NZ_CP016604.1"/>
</dbReference>
<dbReference type="CDD" id="cd00371">
    <property type="entry name" value="HMA"/>
    <property type="match status" value="1"/>
</dbReference>
<keyword evidence="4" id="KW-1185">Reference proteome</keyword>
<sequence length="67" mass="7202">MSVTQLQLDGLHCNACVNSVEKALKTLPSVKDIKIDLATQLAVVESEESAQTLIDTIEDIGFDAKEA</sequence>
<evidence type="ECO:0000313" key="4">
    <source>
        <dbReference type="Proteomes" id="UP000280099"/>
    </source>
</evidence>
<accession>A0A420XGZ8</accession>
<proteinExistence type="predicted"/>
<dbReference type="InterPro" id="IPR006121">
    <property type="entry name" value="HMA_dom"/>
</dbReference>
<reference evidence="3 4" key="1">
    <citation type="submission" date="2018-10" db="EMBL/GenBank/DDBJ databases">
        <title>Genomic Encyclopedia of Type Strains, Phase IV (KMG-IV): sequencing the most valuable type-strain genomes for metagenomic binning, comparative biology and taxonomic classification.</title>
        <authorList>
            <person name="Goeker M."/>
        </authorList>
    </citation>
    <scope>NUCLEOTIDE SEQUENCE [LARGE SCALE GENOMIC DNA]</scope>
    <source>
        <strain evidence="3 4">DSM 23800</strain>
    </source>
</reference>
<dbReference type="AlphaFoldDB" id="A0A420XGZ8"/>
<dbReference type="OrthoDB" id="9814359at2"/>
<dbReference type="InterPro" id="IPR017969">
    <property type="entry name" value="Heavy-metal-associated_CS"/>
</dbReference>
<dbReference type="PROSITE" id="PS50846">
    <property type="entry name" value="HMA_2"/>
    <property type="match status" value="1"/>
</dbReference>
<name>A0A420XGZ8_9PAST</name>
<dbReference type="FunFam" id="3.30.70.100:FF:000001">
    <property type="entry name" value="ATPase copper transporting beta"/>
    <property type="match status" value="1"/>
</dbReference>
<comment type="caution">
    <text evidence="3">The sequence shown here is derived from an EMBL/GenBank/DDBJ whole genome shotgun (WGS) entry which is preliminary data.</text>
</comment>